<feature type="domain" description="Nucleoporin Nup120 helical" evidence="6">
    <location>
        <begin position="654"/>
        <end position="784"/>
    </location>
</feature>
<dbReference type="Pfam" id="PF21486">
    <property type="entry name" value="NUP120_helical"/>
    <property type="match status" value="1"/>
</dbReference>
<gene>
    <name evidence="8" type="ORF">HETSPECPRED_009946</name>
</gene>
<evidence type="ECO:0000256" key="1">
    <source>
        <dbReference type="ARBA" id="ARBA00004123"/>
    </source>
</evidence>
<dbReference type="InterPro" id="IPR048884">
    <property type="entry name" value="Nup120_helical"/>
</dbReference>
<dbReference type="InterPro" id="IPR021717">
    <property type="entry name" value="Nucleoporin_Nup160"/>
</dbReference>
<dbReference type="PANTHER" id="PTHR21286">
    <property type="entry name" value="NUCLEAR PORE COMPLEX PROTEIN NUP160"/>
    <property type="match status" value="1"/>
</dbReference>
<feature type="domain" description="Nucleoporin nup120-like HEAT repeat" evidence="7">
    <location>
        <begin position="878"/>
        <end position="1039"/>
    </location>
</feature>
<evidence type="ECO:0000259" key="6">
    <source>
        <dbReference type="Pfam" id="PF21486"/>
    </source>
</evidence>
<evidence type="ECO:0000259" key="7">
    <source>
        <dbReference type="Pfam" id="PF23300"/>
    </source>
</evidence>
<dbReference type="InterPro" id="IPR059141">
    <property type="entry name" value="Beta-prop_Nup120_160"/>
</dbReference>
<organism evidence="8 9">
    <name type="scientific">Heterodermia speciosa</name>
    <dbReference type="NCBI Taxonomy" id="116794"/>
    <lineage>
        <taxon>Eukaryota</taxon>
        <taxon>Fungi</taxon>
        <taxon>Dikarya</taxon>
        <taxon>Ascomycota</taxon>
        <taxon>Pezizomycotina</taxon>
        <taxon>Lecanoromycetes</taxon>
        <taxon>OSLEUM clade</taxon>
        <taxon>Lecanoromycetidae</taxon>
        <taxon>Caliciales</taxon>
        <taxon>Physciaceae</taxon>
        <taxon>Heterodermia</taxon>
    </lineage>
</organism>
<reference evidence="8" key="1">
    <citation type="submission" date="2021-03" db="EMBL/GenBank/DDBJ databases">
        <authorList>
            <person name="Tagirdzhanova G."/>
        </authorList>
    </citation>
    <scope>NUCLEOTIDE SEQUENCE</scope>
</reference>
<keyword evidence="9" id="KW-1185">Reference proteome</keyword>
<evidence type="ECO:0000256" key="4">
    <source>
        <dbReference type="SAM" id="MobiDB-lite"/>
    </source>
</evidence>
<evidence type="ECO:0000256" key="3">
    <source>
        <dbReference type="ARBA" id="ARBA00023242"/>
    </source>
</evidence>
<keyword evidence="2" id="KW-0813">Transport</keyword>
<name>A0A8H3G0W6_9LECA</name>
<evidence type="ECO:0000313" key="9">
    <source>
        <dbReference type="Proteomes" id="UP000664521"/>
    </source>
</evidence>
<accession>A0A8H3G0W6</accession>
<dbReference type="PANTHER" id="PTHR21286:SF0">
    <property type="entry name" value="NUCLEAR PORE COMPLEX PROTEIN NUP160"/>
    <property type="match status" value="1"/>
</dbReference>
<dbReference type="GO" id="GO:0005643">
    <property type="term" value="C:nuclear pore"/>
    <property type="evidence" value="ECO:0007669"/>
    <property type="project" value="TreeGrafter"/>
</dbReference>
<dbReference type="EMBL" id="CAJPDS010000087">
    <property type="protein sequence ID" value="CAF9935921.1"/>
    <property type="molecule type" value="Genomic_DNA"/>
</dbReference>
<dbReference type="OrthoDB" id="67716at2759"/>
<keyword evidence="3" id="KW-0539">Nucleus</keyword>
<protein>
    <submittedName>
        <fullName evidence="8">Uncharacterized protein</fullName>
    </submittedName>
</protein>
<sequence>MAKVPPTSSLRLFKETRVDLEPDLVSSVIEFQVPSSAISLSRASRPKRQVPKTLSAYKSEEEFSISALASASSIYFDRSDRYPRSFLWRLLEDDKVLEIRSVDLNKKDQEEDDASLILRFHFPATIRPGGIALADAEDQIDLNVFALTTLNELYTLNIKKSFFCQASASEENIERWCKSFKPASTNFSTPHQFVAASSLEIFIALSDGRLLQLTRSSGSDGTSWHELACNDGHWGSSLRSFVRWQGSNTVRYGNAMLDQETAQSIVYSPNKQHLWMVCLNHTLKVRNMKQNKTVYTTDLLGLSREPHEISKLLLDPSNSNMLQLFEVPNLIEGDQYYLMTFSPHDLGQFKFWAIRDADAGAKGIRDLYPDNIFLPPDPDPNPDSKAIWKVADFKVKAIEKGSFSSLRIWMLLRSNRRWKLFSLSLPAAEFRNSISDTWNNGWSVVTSEFVDHATRLKVTDAEPEGVIESWLDLIFQSGKYSRSCIETALSVYATTRKSRLSHDSKGSLRETMRLVVSSQVTLQRLGSVGMDFEAYRAALDTEFGELWQEIRDLDAGRWDNGSLAYDEQRDMPWLIFADGCSLVRACSQPEIIAHNSPEVLKYPPDDSSMQLELQDSEDDRDRVLSQELTMLVKAAADFRQSFNHELLQSCNAALASELWQEPSYAASIRIQQFYDRCAFGSEIEDKAFTKLVSQLDPIGGFDGLRNAHVRAVTSNLLRTMPEQPSSLQSTRFGLKALVRGIQDMVTATRQILYDLLILVIVVETEADREDTPMEDFEAEELFVDILDILRKLQIVHWLAVNVRTEPSNFPHESGLETSTSFPQDRESTVLEHLFALDVSPRLHSASSEATAFTETMQDIMAWVMGGWYAVRLDDVIVRIQCNLLTHSDIDLATDFLCFQPSTSWATYIKGRFHLMRGEFTEAALYFQKASLGISRPGDHTDPATSDGLLSSAEVAHLGQGLPSYFTHIQDLFQKASCPSYVATFARKTLQLTLHPSRQVMPITTLFHACVSTSDFDSAFNALTRLPIENASELIPAFITALLAQDEFNKALDLPWPPRLLPHIESFLAQKASKAPVVVFGNASGPQYNKLLAAWRMRYLDYRGAAAALLAHLQRVQKSCRLSFMRRESDEIIATFLSIINLLACCGGEDEAWVLTDAFYEVHPRAKAMPNDEIKKKRALVTIRDVRARFQKELDRRSMFENGRWGFGLDGAHDEDQEDLMDVDEGEVET</sequence>
<comment type="subcellular location">
    <subcellularLocation>
        <location evidence="1">Nucleus</location>
    </subcellularLocation>
</comment>
<dbReference type="Proteomes" id="UP000664521">
    <property type="component" value="Unassembled WGS sequence"/>
</dbReference>
<dbReference type="AlphaFoldDB" id="A0A8H3G0W6"/>
<evidence type="ECO:0000259" key="5">
    <source>
        <dbReference type="Pfam" id="PF11715"/>
    </source>
</evidence>
<evidence type="ECO:0000313" key="8">
    <source>
        <dbReference type="EMBL" id="CAF9935921.1"/>
    </source>
</evidence>
<dbReference type="GO" id="GO:0017056">
    <property type="term" value="F:structural constituent of nuclear pore"/>
    <property type="evidence" value="ECO:0007669"/>
    <property type="project" value="TreeGrafter"/>
</dbReference>
<proteinExistence type="predicted"/>
<dbReference type="Pfam" id="PF23300">
    <property type="entry name" value="HEAT_Nup120"/>
    <property type="match status" value="1"/>
</dbReference>
<comment type="caution">
    <text evidence="8">The sequence shown here is derived from an EMBL/GenBank/DDBJ whole genome shotgun (WGS) entry which is preliminary data.</text>
</comment>
<dbReference type="Pfam" id="PF11715">
    <property type="entry name" value="Beta-prop_Nup120_160"/>
    <property type="match status" value="1"/>
</dbReference>
<feature type="compositionally biased region" description="Acidic residues" evidence="4">
    <location>
        <begin position="1212"/>
        <end position="1229"/>
    </location>
</feature>
<feature type="region of interest" description="Disordered" evidence="4">
    <location>
        <begin position="1209"/>
        <end position="1229"/>
    </location>
</feature>
<evidence type="ECO:0000256" key="2">
    <source>
        <dbReference type="ARBA" id="ARBA00022448"/>
    </source>
</evidence>
<feature type="domain" description="Nucleoporin Nup120/160 beta-propeller" evidence="5">
    <location>
        <begin position="84"/>
        <end position="590"/>
    </location>
</feature>
<dbReference type="InterPro" id="IPR056548">
    <property type="entry name" value="HEAT_Nup120"/>
</dbReference>